<organism evidence="3 4">
    <name type="scientific">Thioalkalivibrio denitrificans</name>
    <dbReference type="NCBI Taxonomy" id="108003"/>
    <lineage>
        <taxon>Bacteria</taxon>
        <taxon>Pseudomonadati</taxon>
        <taxon>Pseudomonadota</taxon>
        <taxon>Gammaproteobacteria</taxon>
        <taxon>Chromatiales</taxon>
        <taxon>Ectothiorhodospiraceae</taxon>
        <taxon>Thioalkalivibrio</taxon>
    </lineage>
</organism>
<dbReference type="InterPro" id="IPR025392">
    <property type="entry name" value="DUF4124"/>
</dbReference>
<dbReference type="EMBL" id="MVBK01000127">
    <property type="protein sequence ID" value="OOG21457.1"/>
    <property type="molecule type" value="Genomic_DNA"/>
</dbReference>
<keyword evidence="1" id="KW-0175">Coiled coil</keyword>
<evidence type="ECO:0000313" key="4">
    <source>
        <dbReference type="Proteomes" id="UP000189462"/>
    </source>
</evidence>
<sequence length="153" mass="18044">MKKLVSIMLAGVLFAGIADAQIYRWVDEHGNVHFGDCPPPECPAVEVPVRPGPSKEELERAQERLERLREEQRRAEEIRRQEAEAARLRKEEEQRIAAYRKSRCILARQNLHVLEVRRPVYYIDERGERVYLDDKTRTAEMERLRAEIVEFCD</sequence>
<evidence type="ECO:0000259" key="2">
    <source>
        <dbReference type="Pfam" id="PF13511"/>
    </source>
</evidence>
<gene>
    <name evidence="3" type="ORF">B1C78_16200</name>
</gene>
<reference evidence="3 4" key="1">
    <citation type="submission" date="2017-02" db="EMBL/GenBank/DDBJ databases">
        <title>Genomic diversity within the haloalkaliphilic genus Thioalkalivibrio.</title>
        <authorList>
            <person name="Ahn A.-C."/>
            <person name="Meier-Kolthoff J."/>
            <person name="Overmars L."/>
            <person name="Richter M."/>
            <person name="Woyke T."/>
            <person name="Sorokin D.Y."/>
            <person name="Muyzer G."/>
        </authorList>
    </citation>
    <scope>NUCLEOTIDE SEQUENCE [LARGE SCALE GENOMIC DNA]</scope>
    <source>
        <strain evidence="3 4">ALJD</strain>
    </source>
</reference>
<proteinExistence type="predicted"/>
<dbReference type="AlphaFoldDB" id="A0A1V3N8N7"/>
<accession>A0A1V3N8N7</accession>
<keyword evidence="4" id="KW-1185">Reference proteome</keyword>
<feature type="domain" description="DUF4124" evidence="2">
    <location>
        <begin position="12"/>
        <end position="62"/>
    </location>
</feature>
<name>A0A1V3N8N7_9GAMM</name>
<evidence type="ECO:0000256" key="1">
    <source>
        <dbReference type="SAM" id="Coils"/>
    </source>
</evidence>
<protein>
    <submittedName>
        <fullName evidence="3">DUF4124 domain-containing protein</fullName>
    </submittedName>
</protein>
<dbReference type="RefSeq" id="WP_077280192.1">
    <property type="nucleotide sequence ID" value="NZ_MVBK01000127.1"/>
</dbReference>
<dbReference type="Pfam" id="PF13511">
    <property type="entry name" value="DUF4124"/>
    <property type="match status" value="1"/>
</dbReference>
<comment type="caution">
    <text evidence="3">The sequence shown here is derived from an EMBL/GenBank/DDBJ whole genome shotgun (WGS) entry which is preliminary data.</text>
</comment>
<evidence type="ECO:0000313" key="3">
    <source>
        <dbReference type="EMBL" id="OOG21457.1"/>
    </source>
</evidence>
<dbReference type="STRING" id="108003.B1C78_16200"/>
<dbReference type="Proteomes" id="UP000189462">
    <property type="component" value="Unassembled WGS sequence"/>
</dbReference>
<feature type="coiled-coil region" evidence="1">
    <location>
        <begin position="55"/>
        <end position="95"/>
    </location>
</feature>